<organism evidence="6 7">
    <name type="scientific">Micromonospora qiuiae</name>
    <dbReference type="NCBI Taxonomy" id="502268"/>
    <lineage>
        <taxon>Bacteria</taxon>
        <taxon>Bacillati</taxon>
        <taxon>Actinomycetota</taxon>
        <taxon>Actinomycetes</taxon>
        <taxon>Micromonosporales</taxon>
        <taxon>Micromonosporaceae</taxon>
        <taxon>Micromonospora</taxon>
    </lineage>
</organism>
<evidence type="ECO:0000256" key="4">
    <source>
        <dbReference type="ARBA" id="ARBA00022840"/>
    </source>
</evidence>
<reference evidence="6 7" key="1">
    <citation type="submission" date="2021-01" db="EMBL/GenBank/DDBJ databases">
        <title>Whole genome shotgun sequence of Verrucosispora qiuiae NBRC 106684.</title>
        <authorList>
            <person name="Komaki H."/>
            <person name="Tamura T."/>
        </authorList>
    </citation>
    <scope>NUCLEOTIDE SEQUENCE [LARGE SCALE GENOMIC DNA]</scope>
    <source>
        <strain evidence="6 7">NBRC 106684</strain>
    </source>
</reference>
<dbReference type="Proteomes" id="UP000653076">
    <property type="component" value="Unassembled WGS sequence"/>
</dbReference>
<protein>
    <submittedName>
        <fullName evidence="6">ATP-binding protein</fullName>
    </submittedName>
</protein>
<dbReference type="CDD" id="cd03262">
    <property type="entry name" value="ABC_HisP_GlnQ"/>
    <property type="match status" value="1"/>
</dbReference>
<dbReference type="GO" id="GO:0005524">
    <property type="term" value="F:ATP binding"/>
    <property type="evidence" value="ECO:0007669"/>
    <property type="project" value="UniProtKB-KW"/>
</dbReference>
<evidence type="ECO:0000313" key="6">
    <source>
        <dbReference type="EMBL" id="GIJ25229.1"/>
    </source>
</evidence>
<name>A0ABQ4J4Y9_9ACTN</name>
<dbReference type="InterPro" id="IPR003439">
    <property type="entry name" value="ABC_transporter-like_ATP-bd"/>
</dbReference>
<comment type="caution">
    <text evidence="6">The sequence shown here is derived from an EMBL/GenBank/DDBJ whole genome shotgun (WGS) entry which is preliminary data.</text>
</comment>
<dbReference type="InterPro" id="IPR003593">
    <property type="entry name" value="AAA+_ATPase"/>
</dbReference>
<keyword evidence="7" id="KW-1185">Reference proteome</keyword>
<dbReference type="PANTHER" id="PTHR43166">
    <property type="entry name" value="AMINO ACID IMPORT ATP-BINDING PROTEIN"/>
    <property type="match status" value="1"/>
</dbReference>
<evidence type="ECO:0000256" key="3">
    <source>
        <dbReference type="ARBA" id="ARBA00022741"/>
    </source>
</evidence>
<evidence type="ECO:0000259" key="5">
    <source>
        <dbReference type="PROSITE" id="PS50893"/>
    </source>
</evidence>
<dbReference type="PANTHER" id="PTHR43166:SF4">
    <property type="entry name" value="PHOSPHONATES IMPORT ATP-BINDING PROTEIN PHNC"/>
    <property type="match status" value="1"/>
</dbReference>
<dbReference type="PROSITE" id="PS50893">
    <property type="entry name" value="ABC_TRANSPORTER_2"/>
    <property type="match status" value="1"/>
</dbReference>
<evidence type="ECO:0000313" key="7">
    <source>
        <dbReference type="Proteomes" id="UP000653076"/>
    </source>
</evidence>
<dbReference type="PROSITE" id="PS00211">
    <property type="entry name" value="ABC_TRANSPORTER_1"/>
    <property type="match status" value="1"/>
</dbReference>
<feature type="domain" description="ABC transporter" evidence="5">
    <location>
        <begin position="21"/>
        <end position="265"/>
    </location>
</feature>
<dbReference type="Pfam" id="PF00005">
    <property type="entry name" value="ABC_tran"/>
    <property type="match status" value="1"/>
</dbReference>
<keyword evidence="3" id="KW-0547">Nucleotide-binding</keyword>
<dbReference type="EMBL" id="BOPC01000005">
    <property type="protein sequence ID" value="GIJ25229.1"/>
    <property type="molecule type" value="Genomic_DNA"/>
</dbReference>
<evidence type="ECO:0000256" key="2">
    <source>
        <dbReference type="ARBA" id="ARBA00022448"/>
    </source>
</evidence>
<sequence>MTGQLIPDQAGAPAAESDVMVRAEQVHKSFGSLEVLKGVDLQVRAGEVCCLLGPSGSGKSTFLRCINHLEKINAGRIWVDGELIGYRQRGDKLYEMREKEVAAQRRAIGMVFQRFNLFPHKTALENVTEAPLLVRKEKRTEARDRAEALLERVGLSDKLHSYPSQLSGGQQQRVAIARALAMQPKLMLFDEPTSALDPELVGEVLDVMKDLARDGMTMIVVTHEIGFAREVGDSLVFMDGGVVVEQGSPREVIAAPKHDRTKAFLAKVL</sequence>
<dbReference type="PIRSF" id="PIRSF039085">
    <property type="entry name" value="ABC_ATPase_HisP"/>
    <property type="match status" value="1"/>
</dbReference>
<keyword evidence="2" id="KW-0813">Transport</keyword>
<comment type="similarity">
    <text evidence="1">Belongs to the ABC transporter superfamily.</text>
</comment>
<dbReference type="InterPro" id="IPR017871">
    <property type="entry name" value="ABC_transporter-like_CS"/>
</dbReference>
<dbReference type="SMART" id="SM00382">
    <property type="entry name" value="AAA"/>
    <property type="match status" value="1"/>
</dbReference>
<accession>A0ABQ4J4Y9</accession>
<evidence type="ECO:0000256" key="1">
    <source>
        <dbReference type="ARBA" id="ARBA00005417"/>
    </source>
</evidence>
<keyword evidence="4 6" id="KW-0067">ATP-binding</keyword>
<dbReference type="Gene3D" id="3.40.50.300">
    <property type="entry name" value="P-loop containing nucleotide triphosphate hydrolases"/>
    <property type="match status" value="1"/>
</dbReference>
<dbReference type="SUPFAM" id="SSF52540">
    <property type="entry name" value="P-loop containing nucleoside triphosphate hydrolases"/>
    <property type="match status" value="1"/>
</dbReference>
<dbReference type="InterPro" id="IPR050086">
    <property type="entry name" value="MetN_ABC_transporter-like"/>
</dbReference>
<gene>
    <name evidence="6" type="ORF">Vqi01_03910</name>
</gene>
<proteinExistence type="inferred from homology"/>
<dbReference type="InterPro" id="IPR027417">
    <property type="entry name" value="P-loop_NTPase"/>
</dbReference>
<dbReference type="InterPro" id="IPR030679">
    <property type="entry name" value="ABC_ATPase_HisP-typ"/>
</dbReference>